<proteinExistence type="predicted"/>
<dbReference type="EMBL" id="FUZF01000015">
    <property type="protein sequence ID" value="SKB92838.1"/>
    <property type="molecule type" value="Genomic_DNA"/>
</dbReference>
<dbReference type="RefSeq" id="WP_079644350.1">
    <property type="nucleotide sequence ID" value="NZ_FUZF01000015.1"/>
</dbReference>
<dbReference type="GO" id="GO:0016787">
    <property type="term" value="F:hydrolase activity"/>
    <property type="evidence" value="ECO:0007669"/>
    <property type="project" value="InterPro"/>
</dbReference>
<dbReference type="CDD" id="cd00838">
    <property type="entry name" value="MPP_superfamily"/>
    <property type="match status" value="1"/>
</dbReference>
<protein>
    <submittedName>
        <fullName evidence="2">Calcineurin-like phosphoesterase</fullName>
    </submittedName>
</protein>
<dbReference type="SUPFAM" id="SSF56300">
    <property type="entry name" value="Metallo-dependent phosphatases"/>
    <property type="match status" value="1"/>
</dbReference>
<organism evidence="2 3">
    <name type="scientific">Sphingobacterium nematocida</name>
    <dbReference type="NCBI Taxonomy" id="1513896"/>
    <lineage>
        <taxon>Bacteria</taxon>
        <taxon>Pseudomonadati</taxon>
        <taxon>Bacteroidota</taxon>
        <taxon>Sphingobacteriia</taxon>
        <taxon>Sphingobacteriales</taxon>
        <taxon>Sphingobacteriaceae</taxon>
        <taxon>Sphingobacterium</taxon>
    </lineage>
</organism>
<name>A0A1T5F9U9_9SPHI</name>
<dbReference type="PANTHER" id="PTHR43143">
    <property type="entry name" value="METALLOPHOSPHOESTERASE, CALCINEURIN SUPERFAMILY"/>
    <property type="match status" value="1"/>
</dbReference>
<dbReference type="Proteomes" id="UP000190150">
    <property type="component" value="Unassembled WGS sequence"/>
</dbReference>
<dbReference type="STRING" id="1513896.SAMN05660841_03086"/>
<dbReference type="InterPro" id="IPR029052">
    <property type="entry name" value="Metallo-depent_PP-like"/>
</dbReference>
<dbReference type="OrthoDB" id="5464520at2"/>
<reference evidence="3" key="1">
    <citation type="submission" date="2017-02" db="EMBL/GenBank/DDBJ databases">
        <authorList>
            <person name="Varghese N."/>
            <person name="Submissions S."/>
        </authorList>
    </citation>
    <scope>NUCLEOTIDE SEQUENCE [LARGE SCALE GENOMIC DNA]</scope>
    <source>
        <strain evidence="3">DSM 24091</strain>
    </source>
</reference>
<dbReference type="InterPro" id="IPR051918">
    <property type="entry name" value="STPP_CPPED1"/>
</dbReference>
<dbReference type="AlphaFoldDB" id="A0A1T5F9U9"/>
<feature type="domain" description="Calcineurin-like phosphoesterase" evidence="1">
    <location>
        <begin position="58"/>
        <end position="231"/>
    </location>
</feature>
<gene>
    <name evidence="2" type="ORF">SAMN05660841_03086</name>
</gene>
<dbReference type="PANTHER" id="PTHR43143:SF1">
    <property type="entry name" value="SERINE_THREONINE-PROTEIN PHOSPHATASE CPPED1"/>
    <property type="match status" value="1"/>
</dbReference>
<sequence>MLLRKETYILVAIIFICILNSCNRNFQFSVLEVKPLDRNINQKAIVRLKQIAPRDSFSFLVISDTQVAYNELEEFVSHANKNYTEDSIVFILHGGDFTDYGANFEYNLYYDDAKDLKFPVIGAIGNHDMLSNGREIFRKLFGQENFSFTYGDNKFIVFNTNGREVGFNSLLPDLTWLKQEVENTSENNIFYLAHVSPMSYDFDPTLRAEYVETLASNKKTRLSIHGHTHSYEYDTPYNDGVPYVVAPTLQKRQYVKVSVMGKNIKIQQRFY</sequence>
<dbReference type="Pfam" id="PF00149">
    <property type="entry name" value="Metallophos"/>
    <property type="match status" value="1"/>
</dbReference>
<dbReference type="InterPro" id="IPR004843">
    <property type="entry name" value="Calcineurin-like_PHP"/>
</dbReference>
<evidence type="ECO:0000259" key="1">
    <source>
        <dbReference type="Pfam" id="PF00149"/>
    </source>
</evidence>
<keyword evidence="3" id="KW-1185">Reference proteome</keyword>
<dbReference type="Gene3D" id="3.60.21.10">
    <property type="match status" value="1"/>
</dbReference>
<evidence type="ECO:0000313" key="2">
    <source>
        <dbReference type="EMBL" id="SKB92838.1"/>
    </source>
</evidence>
<accession>A0A1T5F9U9</accession>
<evidence type="ECO:0000313" key="3">
    <source>
        <dbReference type="Proteomes" id="UP000190150"/>
    </source>
</evidence>